<feature type="compositionally biased region" description="Polar residues" evidence="1">
    <location>
        <begin position="1"/>
        <end position="11"/>
    </location>
</feature>
<evidence type="ECO:0000313" key="2">
    <source>
        <dbReference type="EMBL" id="GJN00761.1"/>
    </source>
</evidence>
<reference evidence="2" key="1">
    <citation type="journal article" date="2018" name="DNA Res.">
        <title>Multiple hybrid de novo genome assembly of finger millet, an orphan allotetraploid crop.</title>
        <authorList>
            <person name="Hatakeyama M."/>
            <person name="Aluri S."/>
            <person name="Balachadran M.T."/>
            <person name="Sivarajan S.R."/>
            <person name="Patrignani A."/>
            <person name="Gruter S."/>
            <person name="Poveda L."/>
            <person name="Shimizu-Inatsugi R."/>
            <person name="Baeten J."/>
            <person name="Francoijs K.J."/>
            <person name="Nataraja K.N."/>
            <person name="Reddy Y.A.N."/>
            <person name="Phadnis S."/>
            <person name="Ravikumar R.L."/>
            <person name="Schlapbach R."/>
            <person name="Sreeman S.M."/>
            <person name="Shimizu K.K."/>
        </authorList>
    </citation>
    <scope>NUCLEOTIDE SEQUENCE</scope>
</reference>
<reference evidence="2" key="2">
    <citation type="submission" date="2021-12" db="EMBL/GenBank/DDBJ databases">
        <title>Resequencing data analysis of finger millet.</title>
        <authorList>
            <person name="Hatakeyama M."/>
            <person name="Aluri S."/>
            <person name="Balachadran M.T."/>
            <person name="Sivarajan S.R."/>
            <person name="Poveda L."/>
            <person name="Shimizu-Inatsugi R."/>
            <person name="Schlapbach R."/>
            <person name="Sreeman S.M."/>
            <person name="Shimizu K.K."/>
        </authorList>
    </citation>
    <scope>NUCLEOTIDE SEQUENCE</scope>
</reference>
<dbReference type="AlphaFoldDB" id="A0AAV5CR97"/>
<gene>
    <name evidence="2" type="primary">ga17966</name>
    <name evidence="2" type="ORF">PR202_ga17966</name>
</gene>
<evidence type="ECO:0000256" key="1">
    <source>
        <dbReference type="SAM" id="MobiDB-lite"/>
    </source>
</evidence>
<dbReference type="EMBL" id="BQKI01000008">
    <property type="protein sequence ID" value="GJN00761.1"/>
    <property type="molecule type" value="Genomic_DNA"/>
</dbReference>
<evidence type="ECO:0000313" key="3">
    <source>
        <dbReference type="Proteomes" id="UP001054889"/>
    </source>
</evidence>
<feature type="region of interest" description="Disordered" evidence="1">
    <location>
        <begin position="1"/>
        <end position="20"/>
    </location>
</feature>
<organism evidence="2 3">
    <name type="scientific">Eleusine coracana subsp. coracana</name>
    <dbReference type="NCBI Taxonomy" id="191504"/>
    <lineage>
        <taxon>Eukaryota</taxon>
        <taxon>Viridiplantae</taxon>
        <taxon>Streptophyta</taxon>
        <taxon>Embryophyta</taxon>
        <taxon>Tracheophyta</taxon>
        <taxon>Spermatophyta</taxon>
        <taxon>Magnoliopsida</taxon>
        <taxon>Liliopsida</taxon>
        <taxon>Poales</taxon>
        <taxon>Poaceae</taxon>
        <taxon>PACMAD clade</taxon>
        <taxon>Chloridoideae</taxon>
        <taxon>Cynodonteae</taxon>
        <taxon>Eleusininae</taxon>
        <taxon>Eleusine</taxon>
    </lineage>
</organism>
<dbReference type="Proteomes" id="UP001054889">
    <property type="component" value="Unassembled WGS sequence"/>
</dbReference>
<protein>
    <submittedName>
        <fullName evidence="2">Uncharacterized protein</fullName>
    </submittedName>
</protein>
<proteinExistence type="predicted"/>
<name>A0AAV5CR97_ELECO</name>
<comment type="caution">
    <text evidence="2">The sequence shown here is derived from an EMBL/GenBank/DDBJ whole genome shotgun (WGS) entry which is preliminary data.</text>
</comment>
<accession>A0AAV5CR97</accession>
<sequence>MSAHARSSSVVNHPPFMPRDRRRRLRSARLTTCISESITLNTVTVTYHAELAAAEVHQRGHRARLCGDHHRYGIGHPVRRVRQLRLARFGIDDDVELVRAEAPVRRRRLEPQAVVLGVHGAGSEQRQLGRAVQRHPARPA</sequence>
<keyword evidence="3" id="KW-1185">Reference proteome</keyword>